<keyword evidence="2" id="KW-0732">Signal</keyword>
<dbReference type="AlphaFoldDB" id="A0A1V2ZYZ7"/>
<sequence length="149" mass="16392">MNPEQKSILQRLTAVVVPAALLAFVVAAPAQAATPVKGAAGGATLQFSVEGLQEVRHDRRSGKRGYKHKRGHPGSRGHKYKRGHPGARGHKQSRRGHSRGRGPGHRSSRGAEHHHHYYGRSKRSGSRDRRDRRSSGSIHLKLPLPLPRL</sequence>
<dbReference type="RefSeq" id="WP_018947439.1">
    <property type="nucleotide sequence ID" value="NZ_MUZR01000018.1"/>
</dbReference>
<protein>
    <submittedName>
        <fullName evidence="3">Uncharacterized protein</fullName>
    </submittedName>
</protein>
<gene>
    <name evidence="3" type="ORF">B1A74_06565</name>
</gene>
<evidence type="ECO:0000313" key="3">
    <source>
        <dbReference type="EMBL" id="OOC10295.1"/>
    </source>
</evidence>
<keyword evidence="4" id="KW-1185">Reference proteome</keyword>
<dbReference type="Proteomes" id="UP000189177">
    <property type="component" value="Unassembled WGS sequence"/>
</dbReference>
<name>A0A1V2ZYZ7_9GAMM</name>
<evidence type="ECO:0000256" key="1">
    <source>
        <dbReference type="SAM" id="MobiDB-lite"/>
    </source>
</evidence>
<accession>A0A1V2ZYZ7</accession>
<dbReference type="EMBL" id="MUZR01000018">
    <property type="protein sequence ID" value="OOC10295.1"/>
    <property type="molecule type" value="Genomic_DNA"/>
</dbReference>
<feature type="region of interest" description="Disordered" evidence="1">
    <location>
        <begin position="50"/>
        <end position="149"/>
    </location>
</feature>
<proteinExistence type="predicted"/>
<feature type="compositionally biased region" description="Basic residues" evidence="1">
    <location>
        <begin position="58"/>
        <end position="124"/>
    </location>
</feature>
<evidence type="ECO:0000256" key="2">
    <source>
        <dbReference type="SAM" id="SignalP"/>
    </source>
</evidence>
<organism evidence="3 4">
    <name type="scientific">Thioalkalivibrio halophilus</name>
    <dbReference type="NCBI Taxonomy" id="252474"/>
    <lineage>
        <taxon>Bacteria</taxon>
        <taxon>Pseudomonadati</taxon>
        <taxon>Pseudomonadota</taxon>
        <taxon>Gammaproteobacteria</taxon>
        <taxon>Chromatiales</taxon>
        <taxon>Ectothiorhodospiraceae</taxon>
        <taxon>Thioalkalivibrio</taxon>
    </lineage>
</organism>
<comment type="caution">
    <text evidence="3">The sequence shown here is derived from an EMBL/GenBank/DDBJ whole genome shotgun (WGS) entry which is preliminary data.</text>
</comment>
<feature type="signal peptide" evidence="2">
    <location>
        <begin position="1"/>
        <end position="32"/>
    </location>
</feature>
<feature type="compositionally biased region" description="Basic and acidic residues" evidence="1">
    <location>
        <begin position="125"/>
        <end position="134"/>
    </location>
</feature>
<reference evidence="3 4" key="1">
    <citation type="submission" date="2017-02" db="EMBL/GenBank/DDBJ databases">
        <title>Genomic diversity within the haloalkaliphilic genus Thioalkalivibrio.</title>
        <authorList>
            <person name="Ahn A.-C."/>
            <person name="Meier-Kolthoff J."/>
            <person name="Overmars L."/>
            <person name="Richter M."/>
            <person name="Woyke T."/>
            <person name="Sorokin D.Y."/>
            <person name="Muyzer G."/>
        </authorList>
    </citation>
    <scope>NUCLEOTIDE SEQUENCE [LARGE SCALE GENOMIC DNA]</scope>
    <source>
        <strain evidence="3 4">HL17</strain>
    </source>
</reference>
<feature type="chain" id="PRO_5010724940" evidence="2">
    <location>
        <begin position="33"/>
        <end position="149"/>
    </location>
</feature>
<evidence type="ECO:0000313" key="4">
    <source>
        <dbReference type="Proteomes" id="UP000189177"/>
    </source>
</evidence>